<keyword evidence="2" id="KW-1185">Reference proteome</keyword>
<sequence>MNTLHEDAQLLHEQVAPHLSDDQTDEYDVDALETLFDAYVNTYRVPRSAAFDSVRNHVLKEADVDTEAFWASLRGGDQGTTEEPLPLAECTTDGAWVTVRAKIVELWDPREDSIHQVGLVGDESGRMKFVAWTKSKPPVLEEDTTYTFKDVVVDEYDGNYSLKINSRSEIIEHARDSPEAIGTVGTMTTAYEGVFVAIQSQSGLIKRCTDPECTRVIQQGECSEHGPNEGEFDLRIKGVLDDGESVQECLFTAGMTEVVTGIDLETAMEMASDSLNLTVVERRLTEMLIGRRFTVEGPLLGRYLLVDEATDSSNRAFAQGYHDAVDDLLSEYGYDGPGLTAENIEDLPQTYDAPVAAGGN</sequence>
<gene>
    <name evidence="1" type="ORF">ACFPYI_20860</name>
</gene>
<proteinExistence type="predicted"/>
<evidence type="ECO:0000313" key="2">
    <source>
        <dbReference type="Proteomes" id="UP001596099"/>
    </source>
</evidence>
<dbReference type="CDD" id="cd04491">
    <property type="entry name" value="SoSSB_OBF"/>
    <property type="match status" value="1"/>
</dbReference>
<accession>A0ABD5RUH1</accession>
<dbReference type="EMBL" id="JBHSQH010000004">
    <property type="protein sequence ID" value="MFC5973785.1"/>
    <property type="molecule type" value="Genomic_DNA"/>
</dbReference>
<dbReference type="InterPro" id="IPR012340">
    <property type="entry name" value="NA-bd_OB-fold"/>
</dbReference>
<dbReference type="AlphaFoldDB" id="A0ABD5RUH1"/>
<dbReference type="RefSeq" id="WP_247421303.1">
    <property type="nucleotide sequence ID" value="NZ_JALLGW010000005.1"/>
</dbReference>
<reference evidence="1 2" key="1">
    <citation type="journal article" date="2019" name="Int. J. Syst. Evol. Microbiol.">
        <title>The Global Catalogue of Microorganisms (GCM) 10K type strain sequencing project: providing services to taxonomists for standard genome sequencing and annotation.</title>
        <authorList>
            <consortium name="The Broad Institute Genomics Platform"/>
            <consortium name="The Broad Institute Genome Sequencing Center for Infectious Disease"/>
            <person name="Wu L."/>
            <person name="Ma J."/>
        </authorList>
    </citation>
    <scope>NUCLEOTIDE SEQUENCE [LARGE SCALE GENOMIC DNA]</scope>
    <source>
        <strain evidence="1 2">CGMCC 1.12543</strain>
    </source>
</reference>
<comment type="caution">
    <text evidence="1">The sequence shown here is derived from an EMBL/GenBank/DDBJ whole genome shotgun (WGS) entry which is preliminary data.</text>
</comment>
<dbReference type="Proteomes" id="UP001596099">
    <property type="component" value="Unassembled WGS sequence"/>
</dbReference>
<protein>
    <submittedName>
        <fullName evidence="1">Replication factor A</fullName>
    </submittedName>
</protein>
<organism evidence="1 2">
    <name type="scientific">Halomarina salina</name>
    <dbReference type="NCBI Taxonomy" id="1872699"/>
    <lineage>
        <taxon>Archaea</taxon>
        <taxon>Methanobacteriati</taxon>
        <taxon>Methanobacteriota</taxon>
        <taxon>Stenosarchaea group</taxon>
        <taxon>Halobacteria</taxon>
        <taxon>Halobacteriales</taxon>
        <taxon>Natronomonadaceae</taxon>
        <taxon>Halomarina</taxon>
    </lineage>
</organism>
<evidence type="ECO:0000313" key="1">
    <source>
        <dbReference type="EMBL" id="MFC5973785.1"/>
    </source>
</evidence>
<name>A0ABD5RUH1_9EURY</name>
<dbReference type="Gene3D" id="2.40.50.140">
    <property type="entry name" value="Nucleic acid-binding proteins"/>
    <property type="match status" value="1"/>
</dbReference>
<dbReference type="SUPFAM" id="SSF50249">
    <property type="entry name" value="Nucleic acid-binding proteins"/>
    <property type="match status" value="2"/>
</dbReference>